<evidence type="ECO:0000313" key="4">
    <source>
        <dbReference type="Proteomes" id="UP000271098"/>
    </source>
</evidence>
<dbReference type="GO" id="GO:0004180">
    <property type="term" value="F:carboxypeptidase activity"/>
    <property type="evidence" value="ECO:0007669"/>
    <property type="project" value="TreeGrafter"/>
</dbReference>
<dbReference type="InterPro" id="IPR007484">
    <property type="entry name" value="Peptidase_M28"/>
</dbReference>
<dbReference type="Gene3D" id="3.40.630.10">
    <property type="entry name" value="Zn peptidases"/>
    <property type="match status" value="1"/>
</dbReference>
<keyword evidence="4" id="KW-1185">Reference proteome</keyword>
<feature type="region of interest" description="Disordered" evidence="1">
    <location>
        <begin position="1"/>
        <end position="25"/>
    </location>
</feature>
<dbReference type="SUPFAM" id="SSF53187">
    <property type="entry name" value="Zn-dependent exopeptidases"/>
    <property type="match status" value="1"/>
</dbReference>
<organism evidence="5">
    <name type="scientific">Gongylonema pulchrum</name>
    <dbReference type="NCBI Taxonomy" id="637853"/>
    <lineage>
        <taxon>Eukaryota</taxon>
        <taxon>Metazoa</taxon>
        <taxon>Ecdysozoa</taxon>
        <taxon>Nematoda</taxon>
        <taxon>Chromadorea</taxon>
        <taxon>Rhabditida</taxon>
        <taxon>Spirurina</taxon>
        <taxon>Spiruromorpha</taxon>
        <taxon>Spiruroidea</taxon>
        <taxon>Gongylonematidae</taxon>
        <taxon>Gongylonema</taxon>
    </lineage>
</organism>
<dbReference type="EMBL" id="UYRT01104248">
    <property type="protein sequence ID" value="VDN43920.1"/>
    <property type="molecule type" value="Genomic_DNA"/>
</dbReference>
<dbReference type="OrthoDB" id="5841748at2759"/>
<dbReference type="Proteomes" id="UP000271098">
    <property type="component" value="Unassembled WGS sequence"/>
</dbReference>
<name>A0A183EW78_9BILA</name>
<dbReference type="PANTHER" id="PTHR10404">
    <property type="entry name" value="N-ACETYLATED-ALPHA-LINKED ACIDIC DIPEPTIDASE"/>
    <property type="match status" value="1"/>
</dbReference>
<dbReference type="AlphaFoldDB" id="A0A183EW78"/>
<accession>A0A183EW78</accession>
<proteinExistence type="predicted"/>
<dbReference type="WBParaSite" id="GPUH_0002524901-mRNA-1">
    <property type="protein sequence ID" value="GPUH_0002524901-mRNA-1"/>
    <property type="gene ID" value="GPUH_0002524901"/>
</dbReference>
<evidence type="ECO:0000259" key="2">
    <source>
        <dbReference type="Pfam" id="PF04389"/>
    </source>
</evidence>
<evidence type="ECO:0000313" key="5">
    <source>
        <dbReference type="WBParaSite" id="GPUH_0002524901-mRNA-1"/>
    </source>
</evidence>
<feature type="domain" description="Peptidase M28" evidence="2">
    <location>
        <begin position="108"/>
        <end position="173"/>
    </location>
</feature>
<sequence length="220" mass="24626">MPNEGVQRGSIMHGDGDPLSPLQPSKKNLYRSRTIAEAKAQGILPTIPVLPLSYKDAYEVLSHMRGALAPYDWQGGLDLRYHLGPDLKQNHKIRITVHSVLVNRTIRNVIGYIRGATAPDRYVILGNHYDAWVYGSLDPNSGTAVLAEIARAFTQVMKKTNWKPGSTPVTFILLSCVSKYYPEVHYCQIFDIGEKLFSVFFKEHISPDGDLATGFKRLNL</sequence>
<dbReference type="Gene3D" id="3.50.30.30">
    <property type="match status" value="1"/>
</dbReference>
<reference evidence="5" key="1">
    <citation type="submission" date="2016-06" db="UniProtKB">
        <authorList>
            <consortium name="WormBaseParasite"/>
        </authorList>
    </citation>
    <scope>IDENTIFICATION</scope>
</reference>
<evidence type="ECO:0000313" key="3">
    <source>
        <dbReference type="EMBL" id="VDN43920.1"/>
    </source>
</evidence>
<gene>
    <name evidence="3" type="ORF">GPUH_LOCUS25219</name>
</gene>
<evidence type="ECO:0000256" key="1">
    <source>
        <dbReference type="SAM" id="MobiDB-lite"/>
    </source>
</evidence>
<protein>
    <submittedName>
        <fullName evidence="5">Peptidase_M28 domain-containing protein</fullName>
    </submittedName>
</protein>
<dbReference type="InterPro" id="IPR039373">
    <property type="entry name" value="Peptidase_M28B"/>
</dbReference>
<dbReference type="PANTHER" id="PTHR10404:SF77">
    <property type="entry name" value="GLUTAMATE CARBOXYPEPTIDASE 2 HOMOLOG"/>
    <property type="match status" value="1"/>
</dbReference>
<reference evidence="3 4" key="2">
    <citation type="submission" date="2018-11" db="EMBL/GenBank/DDBJ databases">
        <authorList>
            <consortium name="Pathogen Informatics"/>
        </authorList>
    </citation>
    <scope>NUCLEOTIDE SEQUENCE [LARGE SCALE GENOMIC DNA]</scope>
</reference>
<dbReference type="Pfam" id="PF04389">
    <property type="entry name" value="Peptidase_M28"/>
    <property type="match status" value="1"/>
</dbReference>